<dbReference type="EnsemblMetazoa" id="CapteT70323">
    <property type="protein sequence ID" value="CapteP70323"/>
    <property type="gene ID" value="CapteG70323"/>
</dbReference>
<dbReference type="EMBL" id="KB309292">
    <property type="protein sequence ID" value="ELT94842.1"/>
    <property type="molecule type" value="Genomic_DNA"/>
</dbReference>
<evidence type="ECO:0000259" key="5">
    <source>
        <dbReference type="PROSITE" id="PS51501"/>
    </source>
</evidence>
<dbReference type="OrthoDB" id="512667at2759"/>
<dbReference type="OMA" id="CDTRSTH"/>
<dbReference type="GO" id="GO:0050821">
    <property type="term" value="P:protein stabilization"/>
    <property type="evidence" value="ECO:0007669"/>
    <property type="project" value="TreeGrafter"/>
</dbReference>
<evidence type="ECO:0000313" key="8">
    <source>
        <dbReference type="Proteomes" id="UP000014760"/>
    </source>
</evidence>
<feature type="domain" description="DNL-type" evidence="5">
    <location>
        <begin position="1"/>
        <end position="73"/>
    </location>
</feature>
<organism evidence="6">
    <name type="scientific">Capitella teleta</name>
    <name type="common">Polychaete worm</name>
    <dbReference type="NCBI Taxonomy" id="283909"/>
    <lineage>
        <taxon>Eukaryota</taxon>
        <taxon>Metazoa</taxon>
        <taxon>Spiralia</taxon>
        <taxon>Lophotrochozoa</taxon>
        <taxon>Annelida</taxon>
        <taxon>Polychaeta</taxon>
        <taxon>Sedentaria</taxon>
        <taxon>Scolecida</taxon>
        <taxon>Capitellidae</taxon>
        <taxon>Capitella</taxon>
    </lineage>
</organism>
<protein>
    <recommendedName>
        <fullName evidence="5">DNL-type domain-containing protein</fullName>
    </recommendedName>
</protein>
<dbReference type="GO" id="GO:0005739">
    <property type="term" value="C:mitochondrion"/>
    <property type="evidence" value="ECO:0007669"/>
    <property type="project" value="TreeGrafter"/>
</dbReference>
<keyword evidence="3" id="KW-0862">Zinc</keyword>
<feature type="non-terminal residue" evidence="6">
    <location>
        <position position="1"/>
    </location>
</feature>
<dbReference type="InterPro" id="IPR024158">
    <property type="entry name" value="Mt_import_TIM15"/>
</dbReference>
<reference evidence="6 8" key="2">
    <citation type="journal article" date="2013" name="Nature">
        <title>Insights into bilaterian evolution from three spiralian genomes.</title>
        <authorList>
            <person name="Simakov O."/>
            <person name="Marletaz F."/>
            <person name="Cho S.J."/>
            <person name="Edsinger-Gonzales E."/>
            <person name="Havlak P."/>
            <person name="Hellsten U."/>
            <person name="Kuo D.H."/>
            <person name="Larsson T."/>
            <person name="Lv J."/>
            <person name="Arendt D."/>
            <person name="Savage R."/>
            <person name="Osoegawa K."/>
            <person name="de Jong P."/>
            <person name="Grimwood J."/>
            <person name="Chapman J.A."/>
            <person name="Shapiro H."/>
            <person name="Aerts A."/>
            <person name="Otillar R.P."/>
            <person name="Terry A.Y."/>
            <person name="Boore J.L."/>
            <person name="Grigoriev I.V."/>
            <person name="Lindberg D.R."/>
            <person name="Seaver E.C."/>
            <person name="Weisblat D.A."/>
            <person name="Putnam N.H."/>
            <person name="Rokhsar D.S."/>
        </authorList>
    </citation>
    <scope>NUCLEOTIDE SEQUENCE</scope>
    <source>
        <strain evidence="6 8">I ESC-2004</strain>
    </source>
</reference>
<name>R7TMV8_CAPTE</name>
<proteinExistence type="predicted"/>
<reference evidence="8" key="1">
    <citation type="submission" date="2012-12" db="EMBL/GenBank/DDBJ databases">
        <authorList>
            <person name="Hellsten U."/>
            <person name="Grimwood J."/>
            <person name="Chapman J.A."/>
            <person name="Shapiro H."/>
            <person name="Aerts A."/>
            <person name="Otillar R.P."/>
            <person name="Terry A.Y."/>
            <person name="Boore J.L."/>
            <person name="Simakov O."/>
            <person name="Marletaz F."/>
            <person name="Cho S.-J."/>
            <person name="Edsinger-Gonzales E."/>
            <person name="Havlak P."/>
            <person name="Kuo D.-H."/>
            <person name="Larsson T."/>
            <person name="Lv J."/>
            <person name="Arendt D."/>
            <person name="Savage R."/>
            <person name="Osoegawa K."/>
            <person name="de Jong P."/>
            <person name="Lindberg D.R."/>
            <person name="Seaver E.C."/>
            <person name="Weisblat D.A."/>
            <person name="Putnam N.H."/>
            <person name="Grigoriev I.V."/>
            <person name="Rokhsar D.S."/>
        </authorList>
    </citation>
    <scope>NUCLEOTIDE SEQUENCE</scope>
    <source>
        <strain evidence="8">I ESC-2004</strain>
    </source>
</reference>
<dbReference type="PANTHER" id="PTHR20922">
    <property type="entry name" value="DNL-TYPE ZINC FINGER PROTEIN"/>
    <property type="match status" value="1"/>
</dbReference>
<dbReference type="GO" id="GO:0051087">
    <property type="term" value="F:protein-folding chaperone binding"/>
    <property type="evidence" value="ECO:0007669"/>
    <property type="project" value="TreeGrafter"/>
</dbReference>
<reference evidence="7" key="3">
    <citation type="submission" date="2015-06" db="UniProtKB">
        <authorList>
            <consortium name="EnsemblMetazoa"/>
        </authorList>
    </citation>
    <scope>IDENTIFICATION</scope>
</reference>
<sequence length="73" mass="8217">LAIIYTCKVCQTRSSKVFSKLAYEKGVVIVRCPGCESMHLIADHLGYFQHVQGRRNIEEILSEKGEGVKYAVD</sequence>
<evidence type="ECO:0000313" key="6">
    <source>
        <dbReference type="EMBL" id="ELT94842.1"/>
    </source>
</evidence>
<dbReference type="EMBL" id="AMQN01002462">
    <property type="status" value="NOT_ANNOTATED_CDS"/>
    <property type="molecule type" value="Genomic_DNA"/>
</dbReference>
<keyword evidence="1" id="KW-0479">Metal-binding</keyword>
<evidence type="ECO:0000256" key="3">
    <source>
        <dbReference type="ARBA" id="ARBA00022833"/>
    </source>
</evidence>
<evidence type="ECO:0000313" key="7">
    <source>
        <dbReference type="EnsemblMetazoa" id="CapteP70323"/>
    </source>
</evidence>
<keyword evidence="8" id="KW-1185">Reference proteome</keyword>
<dbReference type="HOGENOM" id="CLU_093902_6_1_1"/>
<dbReference type="Proteomes" id="UP000014760">
    <property type="component" value="Unassembled WGS sequence"/>
</dbReference>
<dbReference type="GO" id="GO:0006457">
    <property type="term" value="P:protein folding"/>
    <property type="evidence" value="ECO:0007669"/>
    <property type="project" value="TreeGrafter"/>
</dbReference>
<dbReference type="GO" id="GO:0030150">
    <property type="term" value="P:protein import into mitochondrial matrix"/>
    <property type="evidence" value="ECO:0007669"/>
    <property type="project" value="TreeGrafter"/>
</dbReference>
<accession>R7TMV8</accession>
<dbReference type="PANTHER" id="PTHR20922:SF13">
    <property type="entry name" value="DNL-TYPE ZINC FINGER PROTEIN"/>
    <property type="match status" value="1"/>
</dbReference>
<gene>
    <name evidence="6" type="ORF">CAPTEDRAFT_70323</name>
</gene>
<dbReference type="InterPro" id="IPR007853">
    <property type="entry name" value="Znf_DNL-typ"/>
</dbReference>
<dbReference type="PROSITE" id="PS51501">
    <property type="entry name" value="ZF_DNL"/>
    <property type="match status" value="1"/>
</dbReference>
<feature type="non-terminal residue" evidence="6">
    <location>
        <position position="73"/>
    </location>
</feature>
<dbReference type="GO" id="GO:0008270">
    <property type="term" value="F:zinc ion binding"/>
    <property type="evidence" value="ECO:0007669"/>
    <property type="project" value="UniProtKB-KW"/>
</dbReference>
<dbReference type="STRING" id="283909.R7TMV8"/>
<evidence type="ECO:0000256" key="2">
    <source>
        <dbReference type="ARBA" id="ARBA00022771"/>
    </source>
</evidence>
<dbReference type="AlphaFoldDB" id="R7TMV8"/>
<evidence type="ECO:0000256" key="4">
    <source>
        <dbReference type="PROSITE-ProRule" id="PRU00834"/>
    </source>
</evidence>
<keyword evidence="2 4" id="KW-0863">Zinc-finger</keyword>
<dbReference type="Pfam" id="PF05180">
    <property type="entry name" value="zf-DNL"/>
    <property type="match status" value="1"/>
</dbReference>
<evidence type="ECO:0000256" key="1">
    <source>
        <dbReference type="ARBA" id="ARBA00022723"/>
    </source>
</evidence>